<sequence length="278" mass="29676">ARDAFGAALGVPESARAEHGLASLAQGGDLGRGALFTELYAAPVYQTRFSNLVAPVVVRSGVAALERPRAAAYASVRLTRDTRSVGGVQPQIFSDNAVIPALGVRVQPVRRGPTLYSELGASRPLLATPDARTRADYRGGGYYSAQWGAGAAPGRAPRLVGDVYADASYYSRFDNAIAYVQLREAVRLREWGGGWAELYGRAGAVGDTRREFYNNVGEVGAGLRVLPWRAAGASLSAEYVRGAYWVRSTAPAAAPYGELRAMVVVSKVITDRLGARRW</sequence>
<proteinExistence type="predicted"/>
<organism evidence="1">
    <name type="scientific">uncultured Gemmatimonadaceae bacterium</name>
    <dbReference type="NCBI Taxonomy" id="246130"/>
    <lineage>
        <taxon>Bacteria</taxon>
        <taxon>Pseudomonadati</taxon>
        <taxon>Gemmatimonadota</taxon>
        <taxon>Gemmatimonadia</taxon>
        <taxon>Gemmatimonadales</taxon>
        <taxon>Gemmatimonadaceae</taxon>
        <taxon>environmental samples</taxon>
    </lineage>
</organism>
<dbReference type="EMBL" id="CADCTU010000785">
    <property type="protein sequence ID" value="CAA9353635.1"/>
    <property type="molecule type" value="Genomic_DNA"/>
</dbReference>
<protein>
    <submittedName>
        <fullName evidence="1">Uncharacterized protein</fullName>
    </submittedName>
</protein>
<accession>A0A6J4MBQ8</accession>
<dbReference type="AlphaFoldDB" id="A0A6J4MBQ8"/>
<evidence type="ECO:0000313" key="1">
    <source>
        <dbReference type="EMBL" id="CAA9353635.1"/>
    </source>
</evidence>
<feature type="non-terminal residue" evidence="1">
    <location>
        <position position="1"/>
    </location>
</feature>
<gene>
    <name evidence="1" type="ORF">AVDCRST_MAG11-3681</name>
</gene>
<reference evidence="1" key="1">
    <citation type="submission" date="2020-02" db="EMBL/GenBank/DDBJ databases">
        <authorList>
            <person name="Meier V. D."/>
        </authorList>
    </citation>
    <scope>NUCLEOTIDE SEQUENCE</scope>
    <source>
        <strain evidence="1">AVDCRST_MAG11</strain>
    </source>
</reference>
<name>A0A6J4MBQ8_9BACT</name>